<keyword evidence="3" id="KW-1185">Reference proteome</keyword>
<name>A0ABS6AZW2_9NOCA</name>
<dbReference type="Pfam" id="PF13847">
    <property type="entry name" value="Methyltransf_31"/>
    <property type="match status" value="1"/>
</dbReference>
<evidence type="ECO:0000313" key="3">
    <source>
        <dbReference type="Proteomes" id="UP000733379"/>
    </source>
</evidence>
<dbReference type="InterPro" id="IPR025714">
    <property type="entry name" value="Methyltranfer_dom"/>
</dbReference>
<reference evidence="2 3" key="1">
    <citation type="submission" date="2021-06" db="EMBL/GenBank/DDBJ databases">
        <title>Actinomycetes sequencing.</title>
        <authorList>
            <person name="Shan Q."/>
        </authorList>
    </citation>
    <scope>NUCLEOTIDE SEQUENCE [LARGE SCALE GENOMIC DNA]</scope>
    <source>
        <strain evidence="2 3">NEAU-G5</strain>
    </source>
</reference>
<keyword evidence="2" id="KW-0489">Methyltransferase</keyword>
<dbReference type="Gene3D" id="3.40.50.150">
    <property type="entry name" value="Vaccinia Virus protein VP39"/>
    <property type="match status" value="1"/>
</dbReference>
<dbReference type="EMBL" id="JAHKNI010000006">
    <property type="protein sequence ID" value="MBU3063591.1"/>
    <property type="molecule type" value="Genomic_DNA"/>
</dbReference>
<dbReference type="GO" id="GO:0008168">
    <property type="term" value="F:methyltransferase activity"/>
    <property type="evidence" value="ECO:0007669"/>
    <property type="project" value="UniProtKB-KW"/>
</dbReference>
<feature type="domain" description="Methyltransferase" evidence="1">
    <location>
        <begin position="134"/>
        <end position="246"/>
    </location>
</feature>
<dbReference type="Proteomes" id="UP000733379">
    <property type="component" value="Unassembled WGS sequence"/>
</dbReference>
<dbReference type="PANTHER" id="PTHR43861:SF1">
    <property type="entry name" value="TRANS-ACONITATE 2-METHYLTRANSFERASE"/>
    <property type="match status" value="1"/>
</dbReference>
<dbReference type="InterPro" id="IPR029063">
    <property type="entry name" value="SAM-dependent_MTases_sf"/>
</dbReference>
<dbReference type="SUPFAM" id="SSF53335">
    <property type="entry name" value="S-adenosyl-L-methionine-dependent methyltransferases"/>
    <property type="match status" value="1"/>
</dbReference>
<sequence>MIADALLGATLCILANFARAPGRVRESPVARRRENYPVYTRSRAVTVHRRGRQSWLSDTRESRVGDGPKAAIRRPSFSTICEAGMSTPANVPVIGAKWVRRTRFIYDRASRFYDRGQHNMISLKRAAVYEMDLHRGDRVIAFCCGTGLEFPFIRDRIGPEGEILGIDWSEGMLLQAWRRISDNGWKNVELYRGDVGAIPESVLRASSYDAGICTLGLSMVSEPERAFQALKSAVRGGGRIVIGDVCSFTGLRSALNPISTVMDLIAGNTHRSPARSRAFAEELSSELLNTKLEWYQGGSYYVASGVRPEAAGA</sequence>
<organism evidence="2 3">
    <name type="scientific">Nocardia albiluteola</name>
    <dbReference type="NCBI Taxonomy" id="2842303"/>
    <lineage>
        <taxon>Bacteria</taxon>
        <taxon>Bacillati</taxon>
        <taxon>Actinomycetota</taxon>
        <taxon>Actinomycetes</taxon>
        <taxon>Mycobacteriales</taxon>
        <taxon>Nocardiaceae</taxon>
        <taxon>Nocardia</taxon>
    </lineage>
</organism>
<dbReference type="PANTHER" id="PTHR43861">
    <property type="entry name" value="TRANS-ACONITATE 2-METHYLTRANSFERASE-RELATED"/>
    <property type="match status" value="1"/>
</dbReference>
<accession>A0ABS6AZW2</accession>
<protein>
    <submittedName>
        <fullName evidence="2">Methyltransferase domain-containing protein</fullName>
    </submittedName>
</protein>
<keyword evidence="2" id="KW-0808">Transferase</keyword>
<dbReference type="RefSeq" id="WP_215918516.1">
    <property type="nucleotide sequence ID" value="NZ_JAHKNI010000006.1"/>
</dbReference>
<dbReference type="CDD" id="cd02440">
    <property type="entry name" value="AdoMet_MTases"/>
    <property type="match status" value="1"/>
</dbReference>
<gene>
    <name evidence="2" type="ORF">KO481_18900</name>
</gene>
<evidence type="ECO:0000313" key="2">
    <source>
        <dbReference type="EMBL" id="MBU3063591.1"/>
    </source>
</evidence>
<dbReference type="GO" id="GO:0032259">
    <property type="term" value="P:methylation"/>
    <property type="evidence" value="ECO:0007669"/>
    <property type="project" value="UniProtKB-KW"/>
</dbReference>
<proteinExistence type="predicted"/>
<comment type="caution">
    <text evidence="2">The sequence shown here is derived from an EMBL/GenBank/DDBJ whole genome shotgun (WGS) entry which is preliminary data.</text>
</comment>
<evidence type="ECO:0000259" key="1">
    <source>
        <dbReference type="Pfam" id="PF13847"/>
    </source>
</evidence>